<accession>A0A177SYR9</accession>
<reference evidence="1" key="2">
    <citation type="journal article" date="2019" name="IMA Fungus">
        <title>Genome sequencing and comparison of five Tilletia species to identify candidate genes for the detection of regulated species infecting wheat.</title>
        <authorList>
            <person name="Nguyen H.D.T."/>
            <person name="Sultana T."/>
            <person name="Kesanakurti P."/>
            <person name="Hambleton S."/>
        </authorList>
    </citation>
    <scope>NUCLEOTIDE SEQUENCE</scope>
    <source>
        <strain evidence="1">DAOMC 236416</strain>
    </source>
</reference>
<dbReference type="EMBL" id="LWDF02002228">
    <property type="protein sequence ID" value="KAE8236423.1"/>
    <property type="molecule type" value="Genomic_DNA"/>
</dbReference>
<sequence>MRADTKRVQTSALHPAIYQIPYRSARLTADQATENVRGPHWLRSALLTSPSGREYWIGSDSEGVGEEGNPGRGAARFNVERVQRGKALDRFKLDCKYEVMLISLRTGEFGLTLVSTFRAYMLDRSLLDSGG</sequence>
<name>A0A177SYR9_9BASI</name>
<dbReference type="AlphaFoldDB" id="A0A177SYR9"/>
<evidence type="ECO:0000313" key="2">
    <source>
        <dbReference type="Proteomes" id="UP000077521"/>
    </source>
</evidence>
<gene>
    <name evidence="1" type="ORF">A4X13_0g9156</name>
</gene>
<comment type="caution">
    <text evidence="1">The sequence shown here is derived from an EMBL/GenBank/DDBJ whole genome shotgun (WGS) entry which is preliminary data.</text>
</comment>
<protein>
    <submittedName>
        <fullName evidence="1">Uncharacterized protein</fullName>
    </submittedName>
</protein>
<keyword evidence="2" id="KW-1185">Reference proteome</keyword>
<evidence type="ECO:0000313" key="1">
    <source>
        <dbReference type="EMBL" id="KAE8236423.1"/>
    </source>
</evidence>
<proteinExistence type="predicted"/>
<dbReference type="Proteomes" id="UP000077521">
    <property type="component" value="Unassembled WGS sequence"/>
</dbReference>
<organism evidence="1 2">
    <name type="scientific">Tilletia indica</name>
    <dbReference type="NCBI Taxonomy" id="43049"/>
    <lineage>
        <taxon>Eukaryota</taxon>
        <taxon>Fungi</taxon>
        <taxon>Dikarya</taxon>
        <taxon>Basidiomycota</taxon>
        <taxon>Ustilaginomycotina</taxon>
        <taxon>Exobasidiomycetes</taxon>
        <taxon>Tilletiales</taxon>
        <taxon>Tilletiaceae</taxon>
        <taxon>Tilletia</taxon>
    </lineage>
</organism>
<reference evidence="1" key="1">
    <citation type="submission" date="2016-04" db="EMBL/GenBank/DDBJ databases">
        <authorList>
            <person name="Nguyen H.D."/>
            <person name="Samba Siva P."/>
            <person name="Cullis J."/>
            <person name="Levesque C.A."/>
            <person name="Hambleton S."/>
        </authorList>
    </citation>
    <scope>NUCLEOTIDE SEQUENCE</scope>
    <source>
        <strain evidence="1">DAOMC 236416</strain>
    </source>
</reference>